<dbReference type="Gene3D" id="3.80.10.10">
    <property type="entry name" value="Ribonuclease Inhibitor"/>
    <property type="match status" value="1"/>
</dbReference>
<sequence length="392" mass="45377">MNSNRKRPSTPLVPIDDGSFAGGPRRQKKAMIASSTWELLLPVPVSIETFSWLDQENLMNLSLVSKKFNGIIAVVIRKQRPQRRRQRKARIASFWNLLLPVPVIHETISWLDQESLMNLCLVSKKFYDIIAGNEPGNKNKIIPVFEVIGKTSLETLLKNLRVHFRNKETRSKLQSYVIMRFKDLDNFEFDYTSESIMKNIRIAKKVQMNGITSLDLSSGSLTTIEPSTSALFSMLPNLRQVDMSNKYISRHCIHTELFRSCPSLEKLTMHNSADFCLSAFGMGFTSSIKEIYIDNSYFDAYENDELVHMADLNDHQDTFMFHYCCNALERVSIRNMNLDLIYNDGEQFAFNQNACIKFIRNAPQTLRWFRSDLTQENMEMLRKERPGIELLN</sequence>
<proteinExistence type="predicted"/>
<dbReference type="Proteomes" id="UP000095751">
    <property type="component" value="Unassembled WGS sequence"/>
</dbReference>
<keyword evidence="3" id="KW-1185">Reference proteome</keyword>
<dbReference type="OrthoDB" id="549243at2759"/>
<dbReference type="PROSITE" id="PS50181">
    <property type="entry name" value="FBOX"/>
    <property type="match status" value="1"/>
</dbReference>
<evidence type="ECO:0000259" key="1">
    <source>
        <dbReference type="PROSITE" id="PS50181"/>
    </source>
</evidence>
<dbReference type="InterPro" id="IPR001810">
    <property type="entry name" value="F-box_dom"/>
</dbReference>
<protein>
    <recommendedName>
        <fullName evidence="1">F-box domain-containing protein</fullName>
    </recommendedName>
</protein>
<dbReference type="AlphaFoldDB" id="A0A1E7F426"/>
<dbReference type="SUPFAM" id="SSF52058">
    <property type="entry name" value="L domain-like"/>
    <property type="match status" value="1"/>
</dbReference>
<dbReference type="KEGG" id="fcy:FRACYDRAFT_244160"/>
<reference evidence="2 3" key="1">
    <citation type="submission" date="2016-09" db="EMBL/GenBank/DDBJ databases">
        <title>Extensive genetic diversity and differential bi-allelic expression allows diatom success in the polar Southern Ocean.</title>
        <authorList>
            <consortium name="DOE Joint Genome Institute"/>
            <person name="Mock T."/>
            <person name="Otillar R.P."/>
            <person name="Strauss J."/>
            <person name="Dupont C."/>
            <person name="Frickenhaus S."/>
            <person name="Maumus F."/>
            <person name="Mcmullan M."/>
            <person name="Sanges R."/>
            <person name="Schmutz J."/>
            <person name="Toseland A."/>
            <person name="Valas R."/>
            <person name="Veluchamy A."/>
            <person name="Ward B.J."/>
            <person name="Allen A."/>
            <person name="Barry K."/>
            <person name="Falciatore A."/>
            <person name="Ferrante M."/>
            <person name="Fortunato A.E."/>
            <person name="Gloeckner G."/>
            <person name="Gruber A."/>
            <person name="Hipkin R."/>
            <person name="Janech M."/>
            <person name="Kroth P."/>
            <person name="Leese F."/>
            <person name="Lindquist E."/>
            <person name="Lyon B.R."/>
            <person name="Martin J."/>
            <person name="Mayer C."/>
            <person name="Parker M."/>
            <person name="Quesneville H."/>
            <person name="Raymond J."/>
            <person name="Uhlig C."/>
            <person name="Valentin K.U."/>
            <person name="Worden A.Z."/>
            <person name="Armbrust E.V."/>
            <person name="Bowler C."/>
            <person name="Green B."/>
            <person name="Moulton V."/>
            <person name="Van Oosterhout C."/>
            <person name="Grigoriev I."/>
        </authorList>
    </citation>
    <scope>NUCLEOTIDE SEQUENCE [LARGE SCALE GENOMIC DNA]</scope>
    <source>
        <strain evidence="2 3">CCMP1102</strain>
    </source>
</reference>
<organism evidence="2 3">
    <name type="scientific">Fragilariopsis cylindrus CCMP1102</name>
    <dbReference type="NCBI Taxonomy" id="635003"/>
    <lineage>
        <taxon>Eukaryota</taxon>
        <taxon>Sar</taxon>
        <taxon>Stramenopiles</taxon>
        <taxon>Ochrophyta</taxon>
        <taxon>Bacillariophyta</taxon>
        <taxon>Bacillariophyceae</taxon>
        <taxon>Bacillariophycidae</taxon>
        <taxon>Bacillariales</taxon>
        <taxon>Bacillariaceae</taxon>
        <taxon>Fragilariopsis</taxon>
    </lineage>
</organism>
<name>A0A1E7F426_9STRA</name>
<dbReference type="SUPFAM" id="SSF81383">
    <property type="entry name" value="F-box domain"/>
    <property type="match status" value="2"/>
</dbReference>
<dbReference type="InterPro" id="IPR036047">
    <property type="entry name" value="F-box-like_dom_sf"/>
</dbReference>
<evidence type="ECO:0000313" key="2">
    <source>
        <dbReference type="EMBL" id="OEU12886.1"/>
    </source>
</evidence>
<dbReference type="Pfam" id="PF00646">
    <property type="entry name" value="F-box"/>
    <property type="match status" value="2"/>
</dbReference>
<dbReference type="InParanoid" id="A0A1E7F426"/>
<feature type="domain" description="F-box" evidence="1">
    <location>
        <begin position="93"/>
        <end position="130"/>
    </location>
</feature>
<gene>
    <name evidence="2" type="ORF">FRACYDRAFT_244160</name>
</gene>
<dbReference type="SMART" id="SM00256">
    <property type="entry name" value="FBOX"/>
    <property type="match status" value="2"/>
</dbReference>
<dbReference type="EMBL" id="KV784364">
    <property type="protein sequence ID" value="OEU12886.1"/>
    <property type="molecule type" value="Genomic_DNA"/>
</dbReference>
<evidence type="ECO:0000313" key="3">
    <source>
        <dbReference type="Proteomes" id="UP000095751"/>
    </source>
</evidence>
<accession>A0A1E7F426</accession>
<dbReference type="InterPro" id="IPR032675">
    <property type="entry name" value="LRR_dom_sf"/>
</dbReference>